<gene>
    <name evidence="1" type="ORF">BJ554DRAFT_1624</name>
</gene>
<dbReference type="EMBL" id="JAEFCI010008843">
    <property type="protein sequence ID" value="KAG5458198.1"/>
    <property type="molecule type" value="Genomic_DNA"/>
</dbReference>
<evidence type="ECO:0000313" key="2">
    <source>
        <dbReference type="Proteomes" id="UP000673691"/>
    </source>
</evidence>
<dbReference type="GO" id="GO:0016301">
    <property type="term" value="F:kinase activity"/>
    <property type="evidence" value="ECO:0007669"/>
    <property type="project" value="UniProtKB-KW"/>
</dbReference>
<evidence type="ECO:0000313" key="1">
    <source>
        <dbReference type="EMBL" id="KAG5458198.1"/>
    </source>
</evidence>
<dbReference type="GO" id="GO:0005829">
    <property type="term" value="C:cytosol"/>
    <property type="evidence" value="ECO:0007669"/>
    <property type="project" value="TreeGrafter"/>
</dbReference>
<dbReference type="PANTHER" id="PTHR30031:SF0">
    <property type="entry name" value="PHOSPHOENOLPYRUVATE CARBOXYKINASE (ATP)"/>
    <property type="match status" value="1"/>
</dbReference>
<dbReference type="Proteomes" id="UP000673691">
    <property type="component" value="Unassembled WGS sequence"/>
</dbReference>
<dbReference type="AlphaFoldDB" id="A0A8H8DHA3"/>
<proteinExistence type="predicted"/>
<organism evidence="1 2">
    <name type="scientific">Olpidium bornovanus</name>
    <dbReference type="NCBI Taxonomy" id="278681"/>
    <lineage>
        <taxon>Eukaryota</taxon>
        <taxon>Fungi</taxon>
        <taxon>Fungi incertae sedis</taxon>
        <taxon>Olpidiomycota</taxon>
        <taxon>Olpidiomycotina</taxon>
        <taxon>Olpidiomycetes</taxon>
        <taxon>Olpidiales</taxon>
        <taxon>Olpidiaceae</taxon>
        <taxon>Olpidium</taxon>
    </lineage>
</organism>
<dbReference type="OrthoDB" id="184182at2759"/>
<dbReference type="Gene3D" id="3.90.228.20">
    <property type="match status" value="1"/>
</dbReference>
<sequence length="167" mass="18394">MWHGESRDTGKTTLSAGPRRELIGDDGHCWSEKGVFNIEGGIYAKCIVDLSEEKKPGIFNSIWFSAVTQNVVFDHDARGASYSNSSITENTRKVPALQIYRPRATHRCAYANEHIPNAKVPCLSGHPKNIILLPCDAFGVLPPVPKLTSALAMYHFLSGCTAKICRH</sequence>
<comment type="caution">
    <text evidence="1">The sequence shown here is derived from an EMBL/GenBank/DDBJ whole genome shotgun (WGS) entry which is preliminary data.</text>
</comment>
<accession>A0A8H8DHA3</accession>
<dbReference type="GO" id="GO:0006094">
    <property type="term" value="P:gluconeogenesis"/>
    <property type="evidence" value="ECO:0007669"/>
    <property type="project" value="InterPro"/>
</dbReference>
<protein>
    <submittedName>
        <fullName evidence="1">ATP-utilizing phosphoenolpyruvate carboxykinase</fullName>
    </submittedName>
</protein>
<dbReference type="Gene3D" id="2.170.8.10">
    <property type="entry name" value="Phosphoenolpyruvate Carboxykinase, domain 2"/>
    <property type="match status" value="1"/>
</dbReference>
<reference evidence="1 2" key="1">
    <citation type="journal article" name="Sci. Rep.">
        <title>Genome-scale phylogenetic analyses confirm Olpidium as the closest living zoosporic fungus to the non-flagellated, terrestrial fungi.</title>
        <authorList>
            <person name="Chang Y."/>
            <person name="Rochon D."/>
            <person name="Sekimoto S."/>
            <person name="Wang Y."/>
            <person name="Chovatia M."/>
            <person name="Sandor L."/>
            <person name="Salamov A."/>
            <person name="Grigoriev I.V."/>
            <person name="Stajich J.E."/>
            <person name="Spatafora J.W."/>
        </authorList>
    </citation>
    <scope>NUCLEOTIDE SEQUENCE [LARGE SCALE GENOMIC DNA]</scope>
    <source>
        <strain evidence="1">S191</strain>
    </source>
</reference>
<name>A0A8H8DHA3_9FUNG</name>
<dbReference type="Pfam" id="PF01293">
    <property type="entry name" value="PEPCK_ATP"/>
    <property type="match status" value="1"/>
</dbReference>
<dbReference type="GO" id="GO:0004612">
    <property type="term" value="F:phosphoenolpyruvate carboxykinase (ATP) activity"/>
    <property type="evidence" value="ECO:0007669"/>
    <property type="project" value="InterPro"/>
</dbReference>
<dbReference type="SUPFAM" id="SSF53795">
    <property type="entry name" value="PEP carboxykinase-like"/>
    <property type="match status" value="1"/>
</dbReference>
<dbReference type="GO" id="GO:0005524">
    <property type="term" value="F:ATP binding"/>
    <property type="evidence" value="ECO:0007669"/>
    <property type="project" value="InterPro"/>
</dbReference>
<dbReference type="InterPro" id="IPR013035">
    <property type="entry name" value="PEP_carboxykinase_C"/>
</dbReference>
<dbReference type="PANTHER" id="PTHR30031">
    <property type="entry name" value="PHOSPHOENOLPYRUVATE CARBOXYKINASE ATP"/>
    <property type="match status" value="1"/>
</dbReference>
<dbReference type="InterPro" id="IPR001272">
    <property type="entry name" value="PEP_carboxykinase_ATP"/>
</dbReference>
<keyword evidence="2" id="KW-1185">Reference proteome</keyword>